<dbReference type="RefSeq" id="WP_061081817.1">
    <property type="nucleotide sequence ID" value="NZ_JAAXPG010000017.1"/>
</dbReference>
<gene>
    <name evidence="2" type="ORF">HGB44_18710</name>
</gene>
<feature type="compositionally biased region" description="Low complexity" evidence="1">
    <location>
        <begin position="84"/>
        <end position="94"/>
    </location>
</feature>
<feature type="region of interest" description="Disordered" evidence="1">
    <location>
        <begin position="1"/>
        <end position="269"/>
    </location>
</feature>
<feature type="compositionally biased region" description="Low complexity" evidence="1">
    <location>
        <begin position="239"/>
        <end position="250"/>
    </location>
</feature>
<keyword evidence="3" id="KW-1185">Reference proteome</keyword>
<evidence type="ECO:0000313" key="2">
    <source>
        <dbReference type="EMBL" id="NKY99679.1"/>
    </source>
</evidence>
<reference evidence="2 3" key="1">
    <citation type="submission" date="2020-04" db="EMBL/GenBank/DDBJ databases">
        <title>MicrobeNet Type strains.</title>
        <authorList>
            <person name="Nicholson A.C."/>
        </authorList>
    </citation>
    <scope>NUCLEOTIDE SEQUENCE [LARGE SCALE GENOMIC DNA]</scope>
    <source>
        <strain evidence="2 3">ATCC 23612</strain>
    </source>
</reference>
<name>A0A7X6MFR3_9ACTN</name>
<accession>A0A7X6MFR3</accession>
<sequence>MTVNPGGEGDSPDPDAEETDVFLVMGADRRARKTREEDQETPRTAEDAGSAEASRTSEATDTPEAPEAPREHGFPPYRSASLSAPETETTAPGGPEEEADASPEAFAPVRPDASVPGSGTEEALPGDSGPAGPSQPIGAPPEAGTAVRGPAPQETGPAEASGRSAPGAGQASASSGVQDPERGAPYPAYGDRSLASTGFADIPAAPYAGGERPEPDRGVPPAEGRPDIPAPYAPTSDLPSPEAPAQEPPAGGIESWIDAVDDRRTPVQGGYEQRIAEVRSVPASSWRRAVFAVTGGRLNLG</sequence>
<dbReference type="AlphaFoldDB" id="A0A7X6MFR3"/>
<protein>
    <submittedName>
        <fullName evidence="2">Uncharacterized protein</fullName>
    </submittedName>
</protein>
<feature type="compositionally biased region" description="Basic and acidic residues" evidence="1">
    <location>
        <begin position="34"/>
        <end position="46"/>
    </location>
</feature>
<evidence type="ECO:0000256" key="1">
    <source>
        <dbReference type="SAM" id="MobiDB-lite"/>
    </source>
</evidence>
<comment type="caution">
    <text evidence="2">The sequence shown here is derived from an EMBL/GenBank/DDBJ whole genome shotgun (WGS) entry which is preliminary data.</text>
</comment>
<feature type="compositionally biased region" description="Low complexity" evidence="1">
    <location>
        <begin position="160"/>
        <end position="176"/>
    </location>
</feature>
<dbReference type="Proteomes" id="UP000553209">
    <property type="component" value="Unassembled WGS sequence"/>
</dbReference>
<dbReference type="EMBL" id="JAAXPG010000017">
    <property type="protein sequence ID" value="NKY99679.1"/>
    <property type="molecule type" value="Genomic_DNA"/>
</dbReference>
<organism evidence="2 3">
    <name type="scientific">Nocardiopsis alborubida</name>
    <dbReference type="NCBI Taxonomy" id="146802"/>
    <lineage>
        <taxon>Bacteria</taxon>
        <taxon>Bacillati</taxon>
        <taxon>Actinomycetota</taxon>
        <taxon>Actinomycetes</taxon>
        <taxon>Streptosporangiales</taxon>
        <taxon>Nocardiopsidaceae</taxon>
        <taxon>Nocardiopsis</taxon>
    </lineage>
</organism>
<proteinExistence type="predicted"/>
<feature type="compositionally biased region" description="Acidic residues" evidence="1">
    <location>
        <begin position="10"/>
        <end position="20"/>
    </location>
</feature>
<evidence type="ECO:0000313" key="3">
    <source>
        <dbReference type="Proteomes" id="UP000553209"/>
    </source>
</evidence>